<dbReference type="InterPro" id="IPR003593">
    <property type="entry name" value="AAA+_ATPase"/>
</dbReference>
<keyword evidence="3" id="KW-0067">ATP-binding</keyword>
<organism evidence="3 4">
    <name type="scientific">Glycomyces paridis</name>
    <dbReference type="NCBI Taxonomy" id="2126555"/>
    <lineage>
        <taxon>Bacteria</taxon>
        <taxon>Bacillati</taxon>
        <taxon>Actinomycetota</taxon>
        <taxon>Actinomycetes</taxon>
        <taxon>Glycomycetales</taxon>
        <taxon>Glycomycetaceae</taxon>
        <taxon>Glycomyces</taxon>
    </lineage>
</organism>
<feature type="compositionally biased region" description="Basic and acidic residues" evidence="1">
    <location>
        <begin position="33"/>
        <end position="45"/>
    </location>
</feature>
<evidence type="ECO:0000313" key="3">
    <source>
        <dbReference type="EMBL" id="THV30026.1"/>
    </source>
</evidence>
<protein>
    <submittedName>
        <fullName evidence="3">ATP-binding protein</fullName>
    </submittedName>
</protein>
<dbReference type="EMBL" id="STGX01000004">
    <property type="protein sequence ID" value="THV30026.1"/>
    <property type="molecule type" value="Genomic_DNA"/>
</dbReference>
<feature type="region of interest" description="Disordered" evidence="1">
    <location>
        <begin position="1"/>
        <end position="66"/>
    </location>
</feature>
<dbReference type="GO" id="GO:0005524">
    <property type="term" value="F:ATP binding"/>
    <property type="evidence" value="ECO:0007669"/>
    <property type="project" value="UniProtKB-KW"/>
</dbReference>
<comment type="caution">
    <text evidence="3">The sequence shown here is derived from an EMBL/GenBank/DDBJ whole genome shotgun (WGS) entry which is preliminary data.</text>
</comment>
<feature type="region of interest" description="Disordered" evidence="1">
    <location>
        <begin position="660"/>
        <end position="684"/>
    </location>
</feature>
<dbReference type="SUPFAM" id="SSF52540">
    <property type="entry name" value="P-loop containing nucleoside triphosphate hydrolases"/>
    <property type="match status" value="1"/>
</dbReference>
<gene>
    <name evidence="3" type="ORF">E9998_06485</name>
</gene>
<feature type="domain" description="AAA+ ATPase" evidence="2">
    <location>
        <begin position="778"/>
        <end position="1132"/>
    </location>
</feature>
<dbReference type="Proteomes" id="UP000305792">
    <property type="component" value="Unassembled WGS sequence"/>
</dbReference>
<keyword evidence="4" id="KW-1185">Reference proteome</keyword>
<dbReference type="AlphaFoldDB" id="A0A4V4HPH3"/>
<feature type="domain" description="AAA+ ATPase" evidence="2">
    <location>
        <begin position="123"/>
        <end position="341"/>
    </location>
</feature>
<name>A0A4V4HPH3_9ACTN</name>
<dbReference type="InterPro" id="IPR051162">
    <property type="entry name" value="T4SS_component"/>
</dbReference>
<evidence type="ECO:0000256" key="1">
    <source>
        <dbReference type="SAM" id="MobiDB-lite"/>
    </source>
</evidence>
<dbReference type="PANTHER" id="PTHR30121">
    <property type="entry name" value="UNCHARACTERIZED PROTEIN YJGR-RELATED"/>
    <property type="match status" value="1"/>
</dbReference>
<dbReference type="CDD" id="cd01127">
    <property type="entry name" value="TrwB_TraG_TraD_VirD4"/>
    <property type="match status" value="1"/>
</dbReference>
<accession>A0A4V4HPH3</accession>
<keyword evidence="3" id="KW-0547">Nucleotide-binding</keyword>
<evidence type="ECO:0000259" key="2">
    <source>
        <dbReference type="SMART" id="SM00382"/>
    </source>
</evidence>
<dbReference type="Gene3D" id="3.40.50.300">
    <property type="entry name" value="P-loop containing nucleotide triphosphate hydrolases"/>
    <property type="match status" value="2"/>
</dbReference>
<proteinExistence type="predicted"/>
<dbReference type="InterPro" id="IPR027417">
    <property type="entry name" value="P-loop_NTPase"/>
</dbReference>
<dbReference type="InterPro" id="IPR002789">
    <property type="entry name" value="HerA_central"/>
</dbReference>
<dbReference type="SMART" id="SM00382">
    <property type="entry name" value="AAA"/>
    <property type="match status" value="2"/>
</dbReference>
<sequence length="1167" mass="124963">MGSVAALARAPRRHRPRRAGQDTHRAVRRARDRPHPRVEPEDPHRSRPRGGGLDRRPIPASPGDRGAMTTALEALRLAPSDFAVTPDDIWHDSSRPHVKGINEAALRAVEARINAAARSPRSSVTGLPIVGSGGSGKSHLAGVARQKIQDRGGFFVRLNIINVRDFWESLADSYLTAFTMPHRMSETGLSHLLESLARAADVPTEVRKRLLGERQPDPDSVANFLEAVRALDPSVAPARNTLRALLLLHAADEIMAQAADLLLHGDEAEVPGFPKVSPRPPAAIVRDLSQLMALCGPTLIAVDQVDEIVRASSRGTAVGTAGAGELLDILGNGLTDLRDATRRTTVLLSCIDGTWEEFRQNVADTVLARFEKAVTLDRSLPDAEVGGRLLAAVLAPIYDEAGFDPPYPSYPFGELALSTATLFGPRQLLTCASAHLNRCLDNGEVVESGPLEAEREAPAPRPRPAVFDENLDDVFAALRAQTDVAAFADPDTAKPHFTPLLKAALQAMVAEDGRFASWKVEAQVGTGQHFHAELVDADAEPKSSWSFLAIANTHPNAVRSRVDGLYRRAKLGQPKSVWDGHGVLWVTAPYAGWEGWGSGSQTATVVERFAEAGHIIMASEEDLRTFDALRAMEGKHLPGFRDWLRARRPASHTVLMRAVFGDPPEQGSEREPVQPTGAPTATTPSVQEPRFIDVALPPVRAHAVANGGNARGGNVYVGAIGDKSSSSIGAIGDSGKGQVVIDTAGTGPEADPEDPLPEAVPVALREDGRHLHLDLQKMAKHTGVFAGSGSGKTVLLRRIIESAALQGVSSIVLDSNNDLARLGTAWPARPESWFDGDEEAARRYHDEVEVVVWTPGRKSGRPLSFQPLPDFASVRDDQDDFEQAIETAVSSLVPRARIGRSTAKDDRSRAILKEALEGFAERGRSDFGAFLDYLDELPEDASSFAKAPETAAQIAATLRAAVVNDRVFAGDGSPVDPGLLLTPSEGKRARVSVVNFMGLPAEEQRQGFVNQLELALFAWAKQHPAVDRPLSGLFVLDEAQNLAPSTGSSICLASTIALASQARKYGLGMLFATQSPKGIHNRIVGNCATHWYGRMNSPTQIAAASDVALQTGGSPVDLAHLRQGQFYLVADGKPTERVDAPMCLSHHPPTAPTADEILAAIQSGGAA</sequence>
<dbReference type="Pfam" id="PF01935">
    <property type="entry name" value="DUF87"/>
    <property type="match status" value="1"/>
</dbReference>
<dbReference type="PANTHER" id="PTHR30121:SF6">
    <property type="entry name" value="SLR6007 PROTEIN"/>
    <property type="match status" value="1"/>
</dbReference>
<reference evidence="3 4" key="1">
    <citation type="journal article" date="2018" name="Int. J. Syst. Evol. Microbiol.">
        <title>Glycomyces paridis sp. nov., isolated from the medicinal plant Paris polyphylla.</title>
        <authorList>
            <person name="Fang X.M."/>
            <person name="Bai J.L."/>
            <person name="Su J."/>
            <person name="Zhao L.L."/>
            <person name="Liu H.Y."/>
            <person name="Ma B.P."/>
            <person name="Zhang Y.Q."/>
            <person name="Yu L.Y."/>
        </authorList>
    </citation>
    <scope>NUCLEOTIDE SEQUENCE [LARGE SCALE GENOMIC DNA]</scope>
    <source>
        <strain evidence="3 4">CPCC 204357</strain>
    </source>
</reference>
<evidence type="ECO:0000313" key="4">
    <source>
        <dbReference type="Proteomes" id="UP000305792"/>
    </source>
</evidence>